<dbReference type="EMBL" id="POUA01000054">
    <property type="protein sequence ID" value="PZG50755.1"/>
    <property type="molecule type" value="Genomic_DNA"/>
</dbReference>
<dbReference type="Gene3D" id="3.40.50.300">
    <property type="entry name" value="P-loop containing nucleotide triphosphate hydrolases"/>
    <property type="match status" value="1"/>
</dbReference>
<evidence type="ECO:0000313" key="3">
    <source>
        <dbReference type="Proteomes" id="UP000248544"/>
    </source>
</evidence>
<dbReference type="InterPro" id="IPR049945">
    <property type="entry name" value="AAA_22"/>
</dbReference>
<organism evidence="2 3">
    <name type="scientific">Spongiactinospora gelatinilytica</name>
    <dbReference type="NCBI Taxonomy" id="2666298"/>
    <lineage>
        <taxon>Bacteria</taxon>
        <taxon>Bacillati</taxon>
        <taxon>Actinomycetota</taxon>
        <taxon>Actinomycetes</taxon>
        <taxon>Streptosporangiales</taxon>
        <taxon>Streptosporangiaceae</taxon>
        <taxon>Spongiactinospora</taxon>
    </lineage>
</organism>
<feature type="domain" description="ORC1/DEAH AAA+ ATPase" evidence="1">
    <location>
        <begin position="39"/>
        <end position="133"/>
    </location>
</feature>
<dbReference type="GO" id="GO:0016887">
    <property type="term" value="F:ATP hydrolysis activity"/>
    <property type="evidence" value="ECO:0007669"/>
    <property type="project" value="InterPro"/>
</dbReference>
<evidence type="ECO:0000259" key="1">
    <source>
        <dbReference type="Pfam" id="PF13401"/>
    </source>
</evidence>
<dbReference type="InterPro" id="IPR027417">
    <property type="entry name" value="P-loop_NTPase"/>
</dbReference>
<protein>
    <recommendedName>
        <fullName evidence="1">ORC1/DEAH AAA+ ATPase domain-containing protein</fullName>
    </recommendedName>
</protein>
<dbReference type="Proteomes" id="UP000248544">
    <property type="component" value="Unassembled WGS sequence"/>
</dbReference>
<dbReference type="Pfam" id="PF13401">
    <property type="entry name" value="AAA_22"/>
    <property type="match status" value="1"/>
</dbReference>
<sequence>MAAGQRPLHRQEEALAELRGVFAERFDGRGHTARPDATSALVVSVYGRAGVGKSALTAMFGNEIGDWFPDGRLYADLRGVDAPIDPKEVLTGFLRALGVRLATDPGGTDELRQLWLTWTRGRRILIGLDNADDADQVLPLLPAEPGCAVIVTSRRPP</sequence>
<proteinExistence type="predicted"/>
<gene>
    <name evidence="2" type="ORF">C1I98_09865</name>
</gene>
<dbReference type="SUPFAM" id="SSF52540">
    <property type="entry name" value="P-loop containing nucleoside triphosphate hydrolases"/>
    <property type="match status" value="1"/>
</dbReference>
<comment type="caution">
    <text evidence="2">The sequence shown here is derived from an EMBL/GenBank/DDBJ whole genome shotgun (WGS) entry which is preliminary data.</text>
</comment>
<dbReference type="RefSeq" id="WP_111166855.1">
    <property type="nucleotide sequence ID" value="NZ_POUA01000054.1"/>
</dbReference>
<accession>A0A2W2HG76</accession>
<reference evidence="2 3" key="1">
    <citation type="submission" date="2018-01" db="EMBL/GenBank/DDBJ databases">
        <title>Draft genome sequence of Sphaerisporangium sp. 7K107.</title>
        <authorList>
            <person name="Sahin N."/>
            <person name="Saygin H."/>
            <person name="Ay H."/>
        </authorList>
    </citation>
    <scope>NUCLEOTIDE SEQUENCE [LARGE SCALE GENOMIC DNA]</scope>
    <source>
        <strain evidence="2 3">7K107</strain>
    </source>
</reference>
<name>A0A2W2HG76_9ACTN</name>
<keyword evidence="3" id="KW-1185">Reference proteome</keyword>
<dbReference type="AlphaFoldDB" id="A0A2W2HG76"/>
<evidence type="ECO:0000313" key="2">
    <source>
        <dbReference type="EMBL" id="PZG50755.1"/>
    </source>
</evidence>